<protein>
    <recommendedName>
        <fullName evidence="8">U4/U6 snRNA-associated-splicing factor PRP24</fullName>
    </recommendedName>
</protein>
<evidence type="ECO:0000256" key="11">
    <source>
        <dbReference type="SAM" id="MobiDB-lite"/>
    </source>
</evidence>
<dbReference type="SMART" id="SM00360">
    <property type="entry name" value="RRM"/>
    <property type="match status" value="4"/>
</dbReference>
<dbReference type="InterPro" id="IPR011990">
    <property type="entry name" value="TPR-like_helical_dom_sf"/>
</dbReference>
<dbReference type="Gene3D" id="3.30.70.330">
    <property type="match status" value="4"/>
</dbReference>
<evidence type="ECO:0000256" key="6">
    <source>
        <dbReference type="ARBA" id="ARBA00023242"/>
    </source>
</evidence>
<dbReference type="InterPro" id="IPR035979">
    <property type="entry name" value="RBD_domain_sf"/>
</dbReference>
<keyword evidence="10" id="KW-0175">Coiled coil</keyword>
<evidence type="ECO:0000256" key="3">
    <source>
        <dbReference type="ARBA" id="ARBA00022737"/>
    </source>
</evidence>
<feature type="region of interest" description="Disordered" evidence="11">
    <location>
        <begin position="842"/>
        <end position="896"/>
    </location>
</feature>
<dbReference type="OrthoDB" id="360390at2759"/>
<dbReference type="Proteomes" id="UP000016801">
    <property type="component" value="Unassembled WGS sequence"/>
</dbReference>
<evidence type="ECO:0000256" key="9">
    <source>
        <dbReference type="PROSITE-ProRule" id="PRU00176"/>
    </source>
</evidence>
<keyword evidence="4 9" id="KW-0694">RNA-binding</keyword>
<dbReference type="CDD" id="cd12299">
    <property type="entry name" value="RRM4_Prp24"/>
    <property type="match status" value="1"/>
</dbReference>
<dbReference type="Pfam" id="PF16842">
    <property type="entry name" value="RRM_occluded"/>
    <property type="match status" value="1"/>
</dbReference>
<dbReference type="InterPro" id="IPR000504">
    <property type="entry name" value="RRM_dom"/>
</dbReference>
<dbReference type="GO" id="GO:0006397">
    <property type="term" value="P:mRNA processing"/>
    <property type="evidence" value="ECO:0007669"/>
    <property type="project" value="UniProtKB-KW"/>
</dbReference>
<dbReference type="Pfam" id="PF00076">
    <property type="entry name" value="RRM_1"/>
    <property type="match status" value="3"/>
</dbReference>
<proteinExistence type="predicted"/>
<dbReference type="FunFam" id="3.30.70.330:FF:000365">
    <property type="entry name" value="U4/U6 snRNA-associated-splicing factor PRP24"/>
    <property type="match status" value="1"/>
</dbReference>
<accession>M1WGF2</accession>
<evidence type="ECO:0000256" key="4">
    <source>
        <dbReference type="ARBA" id="ARBA00022884"/>
    </source>
</evidence>
<evidence type="ECO:0000256" key="1">
    <source>
        <dbReference type="ARBA" id="ARBA00004123"/>
    </source>
</evidence>
<dbReference type="STRING" id="1111077.M1WGF2"/>
<evidence type="ECO:0000313" key="13">
    <source>
        <dbReference type="EMBL" id="CCE31749.1"/>
    </source>
</evidence>
<evidence type="ECO:0000256" key="2">
    <source>
        <dbReference type="ARBA" id="ARBA00022664"/>
    </source>
</evidence>
<feature type="compositionally biased region" description="Basic and acidic residues" evidence="11">
    <location>
        <begin position="968"/>
        <end position="989"/>
    </location>
</feature>
<dbReference type="AlphaFoldDB" id="M1WGF2"/>
<keyword evidence="2" id="KW-0507">mRNA processing</keyword>
<keyword evidence="14" id="KW-1185">Reference proteome</keyword>
<feature type="domain" description="RRM" evidence="12">
    <location>
        <begin position="767"/>
        <end position="844"/>
    </location>
</feature>
<dbReference type="PhylomeDB" id="M1WGF2"/>
<dbReference type="PROSITE" id="PS50102">
    <property type="entry name" value="RRM"/>
    <property type="match status" value="4"/>
</dbReference>
<feature type="region of interest" description="Disordered" evidence="11">
    <location>
        <begin position="963"/>
        <end position="1068"/>
    </location>
</feature>
<dbReference type="CDD" id="cd00590">
    <property type="entry name" value="RRM_SF"/>
    <property type="match status" value="1"/>
</dbReference>
<feature type="domain" description="RRM" evidence="12">
    <location>
        <begin position="599"/>
        <end position="683"/>
    </location>
</feature>
<dbReference type="PANTHER" id="PTHR10352">
    <property type="entry name" value="EUKARYOTIC TRANSLATION INITIATION FACTOR 3 SUBUNIT G"/>
    <property type="match status" value="1"/>
</dbReference>
<evidence type="ECO:0000313" key="14">
    <source>
        <dbReference type="Proteomes" id="UP000016801"/>
    </source>
</evidence>
<feature type="compositionally biased region" description="Low complexity" evidence="11">
    <location>
        <begin position="1037"/>
        <end position="1052"/>
    </location>
</feature>
<dbReference type="VEuPathDB" id="FungiDB:CPUR_05604"/>
<feature type="domain" description="RRM" evidence="12">
    <location>
        <begin position="676"/>
        <end position="753"/>
    </location>
</feature>
<evidence type="ECO:0000256" key="10">
    <source>
        <dbReference type="SAM" id="Coils"/>
    </source>
</evidence>
<dbReference type="InterPro" id="IPR031766">
    <property type="entry name" value="RRM_occluded"/>
</dbReference>
<dbReference type="InterPro" id="IPR012677">
    <property type="entry name" value="Nucleotide-bd_a/b_plait_sf"/>
</dbReference>
<reference evidence="13 14" key="1">
    <citation type="journal article" date="2013" name="PLoS Genet.">
        <title>Plant-symbiotic fungi as chemical engineers: Multi-genome analysis of the Clavicipitaceae reveals dynamics of alkaloid loci.</title>
        <authorList>
            <person name="Schardl C.L."/>
            <person name="Young C.A."/>
            <person name="Hesse U."/>
            <person name="Amyotte S.G."/>
            <person name="Andreeva K."/>
            <person name="Calie P.J."/>
            <person name="Fleetwood D.J."/>
            <person name="Haws D.C."/>
            <person name="Moore N."/>
            <person name="Oeser B."/>
            <person name="Panaccione D.G."/>
            <person name="Schweri K.K."/>
            <person name="Voisey C.R."/>
            <person name="Farman M.L."/>
            <person name="Jaromczyk J.W."/>
            <person name="Roe B.A."/>
            <person name="O'Sullivan D.M."/>
            <person name="Scott B."/>
            <person name="Tudzynski P."/>
            <person name="An Z."/>
            <person name="Arnaoudova E.G."/>
            <person name="Bullock C.T."/>
            <person name="Charlton N.D."/>
            <person name="Chen L."/>
            <person name="Cox M."/>
            <person name="Dinkins R.D."/>
            <person name="Florea S."/>
            <person name="Glenn A.E."/>
            <person name="Gordon A."/>
            <person name="Gueldener U."/>
            <person name="Harris D.R."/>
            <person name="Hollin W."/>
            <person name="Jaromczyk J."/>
            <person name="Johnson R.D."/>
            <person name="Khan A.K."/>
            <person name="Leistner E."/>
            <person name="Leuchtmann A."/>
            <person name="Li C."/>
            <person name="Liu J."/>
            <person name="Liu J."/>
            <person name="Liu M."/>
            <person name="Mace W."/>
            <person name="Machado C."/>
            <person name="Nagabhyru P."/>
            <person name="Pan J."/>
            <person name="Schmid J."/>
            <person name="Sugawara K."/>
            <person name="Steiner U."/>
            <person name="Takach J.E."/>
            <person name="Tanaka E."/>
            <person name="Webb J.S."/>
            <person name="Wilson E.V."/>
            <person name="Wiseman J.L."/>
            <person name="Yoshida R."/>
            <person name="Zeng Z."/>
        </authorList>
    </citation>
    <scope>NUCLEOTIDE SEQUENCE [LARGE SCALE GENOMIC DNA]</scope>
    <source>
        <strain evidence="13 14">20.1</strain>
    </source>
</reference>
<keyword evidence="5" id="KW-0508">mRNA splicing</keyword>
<dbReference type="HOGENOM" id="CLU_003925_2_0_1"/>
<feature type="domain" description="RRM" evidence="12">
    <location>
        <begin position="899"/>
        <end position="971"/>
    </location>
</feature>
<sequence length="1080" mass="122052">MANPRGESSWTAYLEEATRNATDLERRVNVLELHVRAVNAEPGSLRLRLSYCNFFQSLWDHSNSDDGAWSEDDKMAGQELFPWETVQDAWRKGYEAIQYRLSDSHEFWDRWISVERDQFSRENTPDLLSRITRLYSERLATPHLTWDETSASFSSFLTEYNPNEHETIMEQVTSSSQGAKRAIQARDTFELKLKQAQRNGNVETEKSLLREYLDWEMQGIQNTQKDTEFSIRLCSGLFDRALTGLFATDEETWQDYIVFLSSSFETASFLTRGIDACERAVEHCPTSGRLWGRYIQSAEEAELPFDQVESIKNRAILDDQLCKDGMESTIEVYCAWCSYLRRTAVKETDRDAERTAEAGLKDSIASVMKMGKRLYGKTFLGDPKFRLEKIYIQFLTEVKAEPDEARQLWKKLGQNALYADSYDYWFNRYTWEMLMFVTICGDTPYMATEVLLTGVVRKSIDWPEKILEAYSQHCSLWESPDLVRQADDVVHQRRKEVTRQRQREEEARAAQYAAYYESQAQVQAQAQAETQVQAQVEHSEQPAAEVVSSPNGSKRKRELPADELQSNEQNASKRPKNSNEAIEDNGLAIEPPKRDRENSTILVTNLPYSATQTETRKYFRPYGHINNITAFHKDEEKQSTTALIEYRSAEEAESALLRDAKYFGESQISVQSGHDLTVYVANYPPAADEKYIRDLFQDCGQILSIRWPSLKVNTHRRFCYVSFLNREASAKAVAKEGKLLDGKFSLLAKYSNPNQKKHREGAVAEGREVHISNLDHAASEAEIRDVFGKFGQVQRVNIPQSMAGRNRGFAFLDFETKEQASRAVEELNNTKFRSQIIKVQVSTEKKVKPTAKSSDPQRPSPSPAPGSVHDEKDGDGDEPMQDAAPRPDNKPSVSDKAARTIAVMGLPDTVNDARVRALVEPLGQITKLIHQPGHGGAIIEFADVTAAGKAALQLNSMQYEGHTLRTGTPDELRLSRADNKDHPVEDKPRKQQQQQQQQKEHAKKPKAGFMPPPRALHRPAAQGRSGPKKMLGFAPRTATSSLASVSSSVGGDDATKGGTSGAQKSNADFKALFLAGKKTD</sequence>
<dbReference type="Gene3D" id="1.25.40.10">
    <property type="entry name" value="Tetratricopeptide repeat domain"/>
    <property type="match status" value="2"/>
</dbReference>
<comment type="caution">
    <text evidence="13">The sequence shown here is derived from an EMBL/GenBank/DDBJ whole genome shotgun (WGS) entry which is preliminary data.</text>
</comment>
<name>M1WGF2_CLAP2</name>
<dbReference type="GO" id="GO:0005688">
    <property type="term" value="C:U6 snRNP"/>
    <property type="evidence" value="ECO:0007669"/>
    <property type="project" value="UniProtKB-ARBA"/>
</dbReference>
<evidence type="ECO:0000259" key="12">
    <source>
        <dbReference type="PROSITE" id="PS50102"/>
    </source>
</evidence>
<evidence type="ECO:0000256" key="8">
    <source>
        <dbReference type="ARBA" id="ARBA00093627"/>
    </source>
</evidence>
<feature type="coiled-coil region" evidence="10">
    <location>
        <begin position="14"/>
        <end position="41"/>
    </location>
</feature>
<dbReference type="SUPFAM" id="SSF48452">
    <property type="entry name" value="TPR-like"/>
    <property type="match status" value="1"/>
</dbReference>
<gene>
    <name evidence="13" type="ORF">CPUR_05604</name>
</gene>
<evidence type="ECO:0000256" key="7">
    <source>
        <dbReference type="ARBA" id="ARBA00093374"/>
    </source>
</evidence>
<dbReference type="eggNOG" id="KOG0128">
    <property type="taxonomic scope" value="Eukaryota"/>
</dbReference>
<feature type="region of interest" description="Disordered" evidence="11">
    <location>
        <begin position="531"/>
        <end position="600"/>
    </location>
</feature>
<organism evidence="13 14">
    <name type="scientific">Claviceps purpurea (strain 20.1)</name>
    <name type="common">Ergot fungus</name>
    <name type="synonym">Sphacelia segetum</name>
    <dbReference type="NCBI Taxonomy" id="1111077"/>
    <lineage>
        <taxon>Eukaryota</taxon>
        <taxon>Fungi</taxon>
        <taxon>Dikarya</taxon>
        <taxon>Ascomycota</taxon>
        <taxon>Pezizomycotina</taxon>
        <taxon>Sordariomycetes</taxon>
        <taxon>Hypocreomycetidae</taxon>
        <taxon>Hypocreales</taxon>
        <taxon>Clavicipitaceae</taxon>
        <taxon>Claviceps</taxon>
    </lineage>
</organism>
<dbReference type="EMBL" id="CAGA01000034">
    <property type="protein sequence ID" value="CCE31749.1"/>
    <property type="molecule type" value="Genomic_DNA"/>
</dbReference>
<evidence type="ECO:0000256" key="5">
    <source>
        <dbReference type="ARBA" id="ARBA00023187"/>
    </source>
</evidence>
<comment type="function">
    <text evidence="7">Functions as a recycling factor of the spliceosome, a machinery that forms on each precursor-messenger RNA (pre-mRNA) and catalyzes the removal of introns. Chaperones the re-annealing of U4 and U6 snRNAs (small nuclear RNAs) released from previous rounds of splicing, an initial step in reforming the U4/U6-U5 tri-snRNP (small nuclear ribonucleoprotein) that can reassemble into another spliceosome complex; this step involves binding U6 and facilitating the unwinding of the U6 internal stem loop, followed by base-pairing of U6 to U4.</text>
</comment>
<keyword evidence="3" id="KW-0677">Repeat</keyword>
<keyword evidence="6" id="KW-0539">Nucleus</keyword>
<comment type="subcellular location">
    <subcellularLocation>
        <location evidence="1">Nucleus</location>
    </subcellularLocation>
</comment>
<dbReference type="SUPFAM" id="SSF54928">
    <property type="entry name" value="RNA-binding domain, RBD"/>
    <property type="match status" value="2"/>
</dbReference>
<dbReference type="GO" id="GO:0008380">
    <property type="term" value="P:RNA splicing"/>
    <property type="evidence" value="ECO:0007669"/>
    <property type="project" value="UniProtKB-KW"/>
</dbReference>
<dbReference type="GO" id="GO:0003723">
    <property type="term" value="F:RNA binding"/>
    <property type="evidence" value="ECO:0007669"/>
    <property type="project" value="UniProtKB-UniRule"/>
</dbReference>